<dbReference type="AlphaFoldDB" id="A0A1K1RNK9"/>
<feature type="chain" id="PRO_5012814729" description="Zinc carboxypeptidase" evidence="1">
    <location>
        <begin position="21"/>
        <end position="580"/>
    </location>
</feature>
<protein>
    <recommendedName>
        <fullName evidence="4">Zinc carboxypeptidase</fullName>
    </recommendedName>
</protein>
<evidence type="ECO:0008006" key="4">
    <source>
        <dbReference type="Google" id="ProtNLM"/>
    </source>
</evidence>
<gene>
    <name evidence="2" type="ORF">SAMN02927921_03792</name>
</gene>
<sequence>MRPYYIAVLMLLLSACNSTNKEETEEFRTLFETSEGRETPEYEDVMAYYMKLARTFPDINLQTMEDTDSGHPLHIVTYNPGGSFNFNRIREDKRIVMIMNGIHPGESDGIDATMMLLRDYATGKIPTPEKTVIVAIPVYNIGGALQRNQHSRANQNGPETYGFRGNARNYDLNRDFIKSDTKNATAFAELFHLVKPDVFIDTHVSNGADYQYTLTHLFTQHNKLGGELGNYLNKEMMPRLEEKLAEKEWYITPYVNVFNQVPETGFSQFMDFPRYSTGYTTLWNTLGMMVETHMLKPYKQRVEGTYELLKDMVEITEKDHDRIRELRTKNFESFAKAHDYPIQWAVDSTEVSTLQFRGYEADTIISEVTGFPRLKYDRSRPFTKPVSYYNFFKPVKSVTVPEAYIIPRQWEHVIDLLRANEVMLQEVEKDTVLDVEVYHIADYQTRNTAFEGHYLHYNTSVRTTKAQKQFRKGDYMIRTDQPAIRYLLETLEPEASDSFFNWNFFDAILQQKEHFSPYVFEDVAAEILRKDPALKQEFESEKARDTVFAQHWYAQLNWIYEHSVYYEEAHLQYPVYRIVK</sequence>
<dbReference type="OrthoDB" id="9767214at2"/>
<keyword evidence="1" id="KW-0732">Signal</keyword>
<dbReference type="SUPFAM" id="SSF53187">
    <property type="entry name" value="Zn-dependent exopeptidases"/>
    <property type="match status" value="1"/>
</dbReference>
<dbReference type="PROSITE" id="PS51257">
    <property type="entry name" value="PROKAR_LIPOPROTEIN"/>
    <property type="match status" value="1"/>
</dbReference>
<dbReference type="CDD" id="cd06241">
    <property type="entry name" value="M14-like"/>
    <property type="match status" value="1"/>
</dbReference>
<dbReference type="RefSeq" id="WP_072319030.1">
    <property type="nucleotide sequence ID" value="NZ_FPJE01000030.1"/>
</dbReference>
<organism evidence="2 3">
    <name type="scientific">Sinomicrobium oceani</name>
    <dbReference type="NCBI Taxonomy" id="1150368"/>
    <lineage>
        <taxon>Bacteria</taxon>
        <taxon>Pseudomonadati</taxon>
        <taxon>Bacteroidota</taxon>
        <taxon>Flavobacteriia</taxon>
        <taxon>Flavobacteriales</taxon>
        <taxon>Flavobacteriaceae</taxon>
        <taxon>Sinomicrobium</taxon>
    </lineage>
</organism>
<proteinExistence type="predicted"/>
<evidence type="ECO:0000313" key="2">
    <source>
        <dbReference type="EMBL" id="SFW73498.1"/>
    </source>
</evidence>
<keyword evidence="3" id="KW-1185">Reference proteome</keyword>
<dbReference type="EMBL" id="FPJE01000030">
    <property type="protein sequence ID" value="SFW73498.1"/>
    <property type="molecule type" value="Genomic_DNA"/>
</dbReference>
<feature type="signal peptide" evidence="1">
    <location>
        <begin position="1"/>
        <end position="20"/>
    </location>
</feature>
<dbReference type="STRING" id="1150368.SAMN02927921_03792"/>
<dbReference type="Gene3D" id="3.40.630.10">
    <property type="entry name" value="Zn peptidases"/>
    <property type="match status" value="1"/>
</dbReference>
<name>A0A1K1RNK9_9FLAO</name>
<dbReference type="Proteomes" id="UP000182248">
    <property type="component" value="Unassembled WGS sequence"/>
</dbReference>
<evidence type="ECO:0000256" key="1">
    <source>
        <dbReference type="SAM" id="SignalP"/>
    </source>
</evidence>
<evidence type="ECO:0000313" key="3">
    <source>
        <dbReference type="Proteomes" id="UP000182248"/>
    </source>
</evidence>
<reference evidence="2 3" key="1">
    <citation type="submission" date="2016-11" db="EMBL/GenBank/DDBJ databases">
        <authorList>
            <person name="Jaros S."/>
            <person name="Januszkiewicz K."/>
            <person name="Wedrychowicz H."/>
        </authorList>
    </citation>
    <scope>NUCLEOTIDE SEQUENCE [LARGE SCALE GENOMIC DNA]</scope>
    <source>
        <strain evidence="2 3">CGMCC 1.12145</strain>
    </source>
</reference>
<accession>A0A1K1RNK9</accession>